<dbReference type="Proteomes" id="UP000191160">
    <property type="component" value="Unassembled WGS sequence"/>
</dbReference>
<dbReference type="AlphaFoldDB" id="A0A1T1GYE7"/>
<organism evidence="1 2">
    <name type="scientific">Acinetobacter amyesii</name>
    <dbReference type="NCBI Taxonomy" id="2942470"/>
    <lineage>
        <taxon>Bacteria</taxon>
        <taxon>Pseudomonadati</taxon>
        <taxon>Pseudomonadota</taxon>
        <taxon>Gammaproteobacteria</taxon>
        <taxon>Moraxellales</taxon>
        <taxon>Moraxellaceae</taxon>
        <taxon>Acinetobacter</taxon>
    </lineage>
</organism>
<comment type="caution">
    <text evidence="1">The sequence shown here is derived from an EMBL/GenBank/DDBJ whole genome shotgun (WGS) entry which is preliminary data.</text>
</comment>
<evidence type="ECO:0000313" key="1">
    <source>
        <dbReference type="EMBL" id="OOV82652.1"/>
    </source>
</evidence>
<name>A0A1T1GYE7_9GAMM</name>
<proteinExistence type="predicted"/>
<reference evidence="1 2" key="1">
    <citation type="submission" date="2017-02" db="EMBL/GenBank/DDBJ databases">
        <title>Acinetobacter sp. ANC 4945, whole genome shotgun sequencing project.</title>
        <authorList>
            <person name="Radolfova-Krizova L."/>
            <person name="Al Atrouni A."/>
            <person name="Nemec A."/>
        </authorList>
    </citation>
    <scope>NUCLEOTIDE SEQUENCE [LARGE SCALE GENOMIC DNA]</scope>
    <source>
        <strain evidence="1 2">ANC 4945</strain>
    </source>
</reference>
<sequence>MGYLGKIKALYMQFFMHSKSRIEIAEDYSRWIFQSIENNALLLCKSFIPHVELGWSWFEILL</sequence>
<protein>
    <submittedName>
        <fullName evidence="1">Uncharacterized protein</fullName>
    </submittedName>
</protein>
<keyword evidence="2" id="KW-1185">Reference proteome</keyword>
<evidence type="ECO:0000313" key="2">
    <source>
        <dbReference type="Proteomes" id="UP000191160"/>
    </source>
</evidence>
<dbReference type="EMBL" id="MVKX01000005">
    <property type="protein sequence ID" value="OOV82652.1"/>
    <property type="molecule type" value="Genomic_DNA"/>
</dbReference>
<gene>
    <name evidence="1" type="ORF">B1202_09360</name>
</gene>
<accession>A0A1T1GYE7</accession>